<sequence>MPSSISKSQFKPRALEYLREVESKKITLTITHFGKPIAKIVPYNTQVRANREVLRTSVISYKDPFEPVVKDKEWGVLK</sequence>
<proteinExistence type="predicted"/>
<reference evidence="1 2" key="1">
    <citation type="journal article" date="2016" name="Nat. Commun.">
        <title>Thousands of microbial genomes shed light on interconnected biogeochemical processes in an aquifer system.</title>
        <authorList>
            <person name="Anantharaman K."/>
            <person name="Brown C.T."/>
            <person name="Hug L.A."/>
            <person name="Sharon I."/>
            <person name="Castelle C.J."/>
            <person name="Probst A.J."/>
            <person name="Thomas B.C."/>
            <person name="Singh A."/>
            <person name="Wilkins M.J."/>
            <person name="Karaoz U."/>
            <person name="Brodie E.L."/>
            <person name="Williams K.H."/>
            <person name="Hubbard S.S."/>
            <person name="Banfield J.F."/>
        </authorList>
    </citation>
    <scope>NUCLEOTIDE SEQUENCE [LARGE SCALE GENOMIC DNA]</scope>
</reference>
<dbReference type="AlphaFoldDB" id="A0A1F7HJF5"/>
<dbReference type="NCBIfam" id="TIGR01552">
    <property type="entry name" value="phd_fam"/>
    <property type="match status" value="1"/>
</dbReference>
<organism evidence="1 2">
    <name type="scientific">Candidatus Roizmanbacteria bacterium RIFCSPHIGHO2_02_FULL_43_11</name>
    <dbReference type="NCBI Taxonomy" id="1802043"/>
    <lineage>
        <taxon>Bacteria</taxon>
        <taxon>Candidatus Roizmaniibacteriota</taxon>
    </lineage>
</organism>
<protein>
    <recommendedName>
        <fullName evidence="3">Antitoxin</fullName>
    </recommendedName>
</protein>
<evidence type="ECO:0008006" key="3">
    <source>
        <dbReference type="Google" id="ProtNLM"/>
    </source>
</evidence>
<name>A0A1F7HJF5_9BACT</name>
<comment type="caution">
    <text evidence="1">The sequence shown here is derived from an EMBL/GenBank/DDBJ whole genome shotgun (WGS) entry which is preliminary data.</text>
</comment>
<dbReference type="EMBL" id="MFZT01000019">
    <property type="protein sequence ID" value="OGK31341.1"/>
    <property type="molecule type" value="Genomic_DNA"/>
</dbReference>
<accession>A0A1F7HJF5</accession>
<gene>
    <name evidence="1" type="ORF">A3D08_02200</name>
</gene>
<evidence type="ECO:0000313" key="2">
    <source>
        <dbReference type="Proteomes" id="UP000178098"/>
    </source>
</evidence>
<evidence type="ECO:0000313" key="1">
    <source>
        <dbReference type="EMBL" id="OGK31341.1"/>
    </source>
</evidence>
<dbReference type="Proteomes" id="UP000178098">
    <property type="component" value="Unassembled WGS sequence"/>
</dbReference>
<dbReference type="Gene3D" id="3.40.1620.10">
    <property type="entry name" value="YefM-like domain"/>
    <property type="match status" value="1"/>
</dbReference>